<feature type="signal peptide" evidence="1">
    <location>
        <begin position="1"/>
        <end position="27"/>
    </location>
</feature>
<dbReference type="eggNOG" id="ENOG5030RHF">
    <property type="taxonomic scope" value="Bacteria"/>
</dbReference>
<name>W7IIS4_9PSEU</name>
<evidence type="ECO:0000313" key="2">
    <source>
        <dbReference type="EMBL" id="EWC60103.1"/>
    </source>
</evidence>
<protein>
    <recommendedName>
        <fullName evidence="4">Secreted protein</fullName>
    </recommendedName>
</protein>
<dbReference type="RefSeq" id="WP_035286073.1">
    <property type="nucleotide sequence ID" value="NZ_AYXG01000172.1"/>
</dbReference>
<reference evidence="2 3" key="1">
    <citation type="journal article" date="2014" name="Genome Announc.">
        <title>Draft Genome Sequence of the Antitrypanosomally Active Sponge-Associated Bacterium Actinokineospora sp. Strain EG49.</title>
        <authorList>
            <person name="Harjes J."/>
            <person name="Ryu T."/>
            <person name="Abdelmohsen U.R."/>
            <person name="Moitinho-Silva L."/>
            <person name="Horn H."/>
            <person name="Ravasi T."/>
            <person name="Hentschel U."/>
        </authorList>
    </citation>
    <scope>NUCLEOTIDE SEQUENCE [LARGE SCALE GENOMIC DNA]</scope>
    <source>
        <strain evidence="2 3">EG49</strain>
    </source>
</reference>
<proteinExistence type="predicted"/>
<accession>W7IIS4</accession>
<dbReference type="STRING" id="909613.UO65_4611"/>
<comment type="caution">
    <text evidence="2">The sequence shown here is derived from an EMBL/GenBank/DDBJ whole genome shotgun (WGS) entry which is preliminary data.</text>
</comment>
<keyword evidence="1" id="KW-0732">Signal</keyword>
<dbReference type="EMBL" id="AYXG01000172">
    <property type="protein sequence ID" value="EWC60103.1"/>
    <property type="molecule type" value="Genomic_DNA"/>
</dbReference>
<organism evidence="2 3">
    <name type="scientific">Actinokineospora spheciospongiae</name>
    <dbReference type="NCBI Taxonomy" id="909613"/>
    <lineage>
        <taxon>Bacteria</taxon>
        <taxon>Bacillati</taxon>
        <taxon>Actinomycetota</taxon>
        <taxon>Actinomycetes</taxon>
        <taxon>Pseudonocardiales</taxon>
        <taxon>Pseudonocardiaceae</taxon>
        <taxon>Actinokineospora</taxon>
    </lineage>
</organism>
<gene>
    <name evidence="2" type="ORF">UO65_4611</name>
</gene>
<evidence type="ECO:0000313" key="3">
    <source>
        <dbReference type="Proteomes" id="UP000019277"/>
    </source>
</evidence>
<dbReference type="AlphaFoldDB" id="W7IIS4"/>
<evidence type="ECO:0000256" key="1">
    <source>
        <dbReference type="SAM" id="SignalP"/>
    </source>
</evidence>
<dbReference type="Proteomes" id="UP000019277">
    <property type="component" value="Unassembled WGS sequence"/>
</dbReference>
<evidence type="ECO:0008006" key="4">
    <source>
        <dbReference type="Google" id="ProtNLM"/>
    </source>
</evidence>
<sequence length="215" mass="21229">MTRKARLGFVAAALAAALTAGAVPALAATPPGVASGGSAAFTRAGVRTTIPEVARCAVNGPTSATSGTITQGGVEFDGVTSTCATTVVDPAHSVTTTKSEATGDRFELSALIASGGPRVVITDYRVTCTATRDGSAVGWAVGGLVGLTGLPSPVPRDYVREIRGDGGLLATATFNEITLSRGGGIALNMLHLRFQPGSGMAGDVVVGATACAATP</sequence>
<feature type="chain" id="PRO_5004893907" description="Secreted protein" evidence="1">
    <location>
        <begin position="28"/>
        <end position="215"/>
    </location>
</feature>
<dbReference type="OrthoDB" id="3682027at2"/>
<keyword evidence="3" id="KW-1185">Reference proteome</keyword>